<feature type="transmembrane region" description="Helical" evidence="10">
    <location>
        <begin position="157"/>
        <end position="174"/>
    </location>
</feature>
<keyword evidence="7" id="KW-0611">Plant defense</keyword>
<dbReference type="GO" id="GO:0010427">
    <property type="term" value="F:abscisic acid binding"/>
    <property type="evidence" value="ECO:0007669"/>
    <property type="project" value="InterPro"/>
</dbReference>
<evidence type="ECO:0000256" key="1">
    <source>
        <dbReference type="ARBA" id="ARBA00004514"/>
    </source>
</evidence>
<evidence type="ECO:0000259" key="11">
    <source>
        <dbReference type="Pfam" id="PF00407"/>
    </source>
</evidence>
<dbReference type="GO" id="GO:0005634">
    <property type="term" value="C:nucleus"/>
    <property type="evidence" value="ECO:0007669"/>
    <property type="project" value="TreeGrafter"/>
</dbReference>
<dbReference type="GO" id="GO:0016787">
    <property type="term" value="F:hydrolase activity"/>
    <property type="evidence" value="ECO:0007669"/>
    <property type="project" value="UniProtKB-KW"/>
</dbReference>
<keyword evidence="4" id="KW-0540">Nuclease</keyword>
<evidence type="ECO:0000256" key="8">
    <source>
        <dbReference type="ARBA" id="ARBA00022837"/>
    </source>
</evidence>
<keyword evidence="6" id="KW-0378">Hydrolase</keyword>
<dbReference type="GO" id="GO:0005829">
    <property type="term" value="C:cytosol"/>
    <property type="evidence" value="ECO:0007669"/>
    <property type="project" value="UniProtKB-SubCell"/>
</dbReference>
<dbReference type="SUPFAM" id="SSF55961">
    <property type="entry name" value="Bet v1-like"/>
    <property type="match status" value="1"/>
</dbReference>
<dbReference type="FunFam" id="3.30.530.20:FF:000007">
    <property type="entry name" value="Major pollen allergen Bet v 1-A"/>
    <property type="match status" value="1"/>
</dbReference>
<sequence length="176" mass="19458">MGVFTFENESTSTVAPARLYKALVIDADIIIPKAIEAIQSVEIVEGEETKYVLHKIEAIDEANLGYNYSIVGGVGLPDTLETLSIKTRLVEGANGGSIGKVTITIESKGDAQPNEKKRARLPSQEEMLFSRPLRVTFLPILITTKLLNSGIEEKLSYIKVSFMLYIMFVLLYLLSM</sequence>
<keyword evidence="10" id="KW-0472">Membrane</keyword>
<keyword evidence="8" id="KW-0106">Calcium</keyword>
<dbReference type="PANTHER" id="PTHR31213">
    <property type="entry name" value="OS08G0374000 PROTEIN-RELATED"/>
    <property type="match status" value="1"/>
</dbReference>
<dbReference type="InterPro" id="IPR000916">
    <property type="entry name" value="Bet_v_I/MLP"/>
</dbReference>
<dbReference type="EMBL" id="CM007361">
    <property type="protein sequence ID" value="OIW18389.1"/>
    <property type="molecule type" value="Genomic_DNA"/>
</dbReference>
<dbReference type="Pfam" id="PF00407">
    <property type="entry name" value="Bet_v_1"/>
    <property type="match status" value="1"/>
</dbReference>
<dbReference type="Gene3D" id="3.30.530.20">
    <property type="match status" value="1"/>
</dbReference>
<evidence type="ECO:0000256" key="2">
    <source>
        <dbReference type="ARBA" id="ARBA00009744"/>
    </source>
</evidence>
<gene>
    <name evidence="12" type="ORF">TanjilG_31529</name>
</gene>
<dbReference type="PRINTS" id="PR00634">
    <property type="entry name" value="BETALLERGEN"/>
</dbReference>
<organism evidence="12 13">
    <name type="scientific">Lupinus angustifolius</name>
    <name type="common">Narrow-leaved blue lupine</name>
    <dbReference type="NCBI Taxonomy" id="3871"/>
    <lineage>
        <taxon>Eukaryota</taxon>
        <taxon>Viridiplantae</taxon>
        <taxon>Streptophyta</taxon>
        <taxon>Embryophyta</taxon>
        <taxon>Tracheophyta</taxon>
        <taxon>Spermatophyta</taxon>
        <taxon>Magnoliopsida</taxon>
        <taxon>eudicotyledons</taxon>
        <taxon>Gunneridae</taxon>
        <taxon>Pentapetalae</taxon>
        <taxon>rosids</taxon>
        <taxon>fabids</taxon>
        <taxon>Fabales</taxon>
        <taxon>Fabaceae</taxon>
        <taxon>Papilionoideae</taxon>
        <taxon>50 kb inversion clade</taxon>
        <taxon>genistoids sensu lato</taxon>
        <taxon>core genistoids</taxon>
        <taxon>Genisteae</taxon>
        <taxon>Lupinus</taxon>
    </lineage>
</organism>
<dbReference type="InterPro" id="IPR024949">
    <property type="entry name" value="Bet_v_I_allergen"/>
</dbReference>
<evidence type="ECO:0000313" key="12">
    <source>
        <dbReference type="EMBL" id="OIW18389.1"/>
    </source>
</evidence>
<dbReference type="CDD" id="cd07816">
    <property type="entry name" value="Bet_v1-like"/>
    <property type="match status" value="1"/>
</dbReference>
<dbReference type="GO" id="GO:0006952">
    <property type="term" value="P:defense response"/>
    <property type="evidence" value="ECO:0007669"/>
    <property type="project" value="UniProtKB-KW"/>
</dbReference>
<dbReference type="AlphaFoldDB" id="A0A4P1RUG0"/>
<evidence type="ECO:0000256" key="10">
    <source>
        <dbReference type="SAM" id="Phobius"/>
    </source>
</evidence>
<dbReference type="InterPro" id="IPR023393">
    <property type="entry name" value="START-like_dom_sf"/>
</dbReference>
<dbReference type="GO" id="GO:0004864">
    <property type="term" value="F:protein phosphatase inhibitor activity"/>
    <property type="evidence" value="ECO:0007669"/>
    <property type="project" value="InterPro"/>
</dbReference>
<dbReference type="GO" id="GO:0004518">
    <property type="term" value="F:nuclease activity"/>
    <property type="evidence" value="ECO:0007669"/>
    <property type="project" value="UniProtKB-KW"/>
</dbReference>
<dbReference type="GO" id="GO:0046872">
    <property type="term" value="F:metal ion binding"/>
    <property type="evidence" value="ECO:0007669"/>
    <property type="project" value="UniProtKB-KW"/>
</dbReference>
<evidence type="ECO:0000256" key="3">
    <source>
        <dbReference type="ARBA" id="ARBA00022490"/>
    </source>
</evidence>
<keyword evidence="3" id="KW-0963">Cytoplasm</keyword>
<dbReference type="PANTHER" id="PTHR31213:SF55">
    <property type="entry name" value="STRESS-INDUCED PROTEIN SAM22"/>
    <property type="match status" value="1"/>
</dbReference>
<evidence type="ECO:0000256" key="9">
    <source>
        <dbReference type="ARBA" id="ARBA00023265"/>
    </source>
</evidence>
<accession>A0A4P1RUG0</accession>
<dbReference type="Proteomes" id="UP000188354">
    <property type="component" value="Chromosome LG01"/>
</dbReference>
<dbReference type="GO" id="GO:0009738">
    <property type="term" value="P:abscisic acid-activated signaling pathway"/>
    <property type="evidence" value="ECO:0007669"/>
    <property type="project" value="InterPro"/>
</dbReference>
<evidence type="ECO:0000256" key="5">
    <source>
        <dbReference type="ARBA" id="ARBA00022723"/>
    </source>
</evidence>
<evidence type="ECO:0000256" key="6">
    <source>
        <dbReference type="ARBA" id="ARBA00022801"/>
    </source>
</evidence>
<dbReference type="GO" id="GO:0038023">
    <property type="term" value="F:signaling receptor activity"/>
    <property type="evidence" value="ECO:0007669"/>
    <property type="project" value="InterPro"/>
</dbReference>
<comment type="similarity">
    <text evidence="2">Belongs to the BetVI family.</text>
</comment>
<keyword evidence="5" id="KW-0479">Metal-binding</keyword>
<evidence type="ECO:0000256" key="7">
    <source>
        <dbReference type="ARBA" id="ARBA00022821"/>
    </source>
</evidence>
<comment type="subcellular location">
    <subcellularLocation>
        <location evidence="1">Cytoplasm</location>
        <location evidence="1">Cytosol</location>
    </subcellularLocation>
</comment>
<evidence type="ECO:0000313" key="13">
    <source>
        <dbReference type="Proteomes" id="UP000188354"/>
    </source>
</evidence>
<name>A0A4P1RUG0_LUPAN</name>
<keyword evidence="13" id="KW-1185">Reference proteome</keyword>
<keyword evidence="10" id="KW-1133">Transmembrane helix</keyword>
<proteinExistence type="inferred from homology"/>
<protein>
    <recommendedName>
        <fullName evidence="11">Bet v I/Major latex protein domain-containing protein</fullName>
    </recommendedName>
</protein>
<evidence type="ECO:0000256" key="4">
    <source>
        <dbReference type="ARBA" id="ARBA00022722"/>
    </source>
</evidence>
<dbReference type="InterPro" id="IPR050279">
    <property type="entry name" value="Plant_def-hormone_signal"/>
</dbReference>
<keyword evidence="10" id="KW-0812">Transmembrane</keyword>
<reference evidence="12 13" key="1">
    <citation type="journal article" date="2017" name="Plant Biotechnol. J.">
        <title>A comprehensive draft genome sequence for lupin (Lupinus angustifolius), an emerging health food: insights into plant-microbe interactions and legume evolution.</title>
        <authorList>
            <person name="Hane J.K."/>
            <person name="Ming Y."/>
            <person name="Kamphuis L.G."/>
            <person name="Nelson M.N."/>
            <person name="Garg G."/>
            <person name="Atkins C.A."/>
            <person name="Bayer P.E."/>
            <person name="Bravo A."/>
            <person name="Bringans S."/>
            <person name="Cannon S."/>
            <person name="Edwards D."/>
            <person name="Foley R."/>
            <person name="Gao L.L."/>
            <person name="Harrison M.J."/>
            <person name="Huang W."/>
            <person name="Hurgobin B."/>
            <person name="Li S."/>
            <person name="Liu C.W."/>
            <person name="McGrath A."/>
            <person name="Morahan G."/>
            <person name="Murray J."/>
            <person name="Weller J."/>
            <person name="Jian J."/>
            <person name="Singh K.B."/>
        </authorList>
    </citation>
    <scope>NUCLEOTIDE SEQUENCE [LARGE SCALE GENOMIC DNA]</scope>
    <source>
        <strain evidence="13">cv. Tanjil</strain>
        <tissue evidence="12">Whole plant</tissue>
    </source>
</reference>
<keyword evidence="9" id="KW-0568">Pathogenesis-related protein</keyword>
<dbReference type="Gramene" id="OIW18389">
    <property type="protein sequence ID" value="OIW18389"/>
    <property type="gene ID" value="TanjilG_31529"/>
</dbReference>
<feature type="domain" description="Bet v I/Major latex protein" evidence="11">
    <location>
        <begin position="1"/>
        <end position="118"/>
    </location>
</feature>